<sequence>MGQFLNCVYGSLRIVLLTIQELSKAQCNYTYNNNNDYSDTDPFLSDLKNMMRLENTIFLSDFSNDNTMNNSILITTKKYLMFIKKYLIDIHGYCIILFMEVIPNEYKLQ</sequence>
<dbReference type="EMBL" id="QRVL01000027">
    <property type="protein sequence ID" value="RGS35767.1"/>
    <property type="molecule type" value="Genomic_DNA"/>
</dbReference>
<evidence type="ECO:0000313" key="2">
    <source>
        <dbReference type="Proteomes" id="UP000266172"/>
    </source>
</evidence>
<accession>A0A395V7R2</accession>
<dbReference type="AlphaFoldDB" id="A0A395V7R2"/>
<proteinExistence type="predicted"/>
<comment type="caution">
    <text evidence="1">The sequence shown here is derived from an EMBL/GenBank/DDBJ whole genome shotgun (WGS) entry which is preliminary data.</text>
</comment>
<evidence type="ECO:0000313" key="1">
    <source>
        <dbReference type="EMBL" id="RGS35767.1"/>
    </source>
</evidence>
<gene>
    <name evidence="1" type="ORF">DWX93_16280</name>
</gene>
<protein>
    <submittedName>
        <fullName evidence="1">Uncharacterized protein</fullName>
    </submittedName>
</protein>
<name>A0A395V7R2_9FIRM</name>
<dbReference type="Proteomes" id="UP000266172">
    <property type="component" value="Unassembled WGS sequence"/>
</dbReference>
<organism evidence="1 2">
    <name type="scientific">Roseburia hominis</name>
    <dbReference type="NCBI Taxonomy" id="301301"/>
    <lineage>
        <taxon>Bacteria</taxon>
        <taxon>Bacillati</taxon>
        <taxon>Bacillota</taxon>
        <taxon>Clostridia</taxon>
        <taxon>Lachnospirales</taxon>
        <taxon>Lachnospiraceae</taxon>
        <taxon>Roseburia</taxon>
    </lineage>
</organism>
<reference evidence="1 2" key="1">
    <citation type="submission" date="2018-08" db="EMBL/GenBank/DDBJ databases">
        <title>A genome reference for cultivated species of the human gut microbiota.</title>
        <authorList>
            <person name="Zou Y."/>
            <person name="Xue W."/>
            <person name="Luo G."/>
        </authorList>
    </citation>
    <scope>NUCLEOTIDE SEQUENCE [LARGE SCALE GENOMIC DNA]</scope>
    <source>
        <strain evidence="1 2">AF22-12AC</strain>
    </source>
</reference>